<dbReference type="InterPro" id="IPR023214">
    <property type="entry name" value="HAD_sf"/>
</dbReference>
<dbReference type="Proteomes" id="UP000271098">
    <property type="component" value="Unassembled WGS sequence"/>
</dbReference>
<organism evidence="3">
    <name type="scientific">Gongylonema pulchrum</name>
    <dbReference type="NCBI Taxonomy" id="637853"/>
    <lineage>
        <taxon>Eukaryota</taxon>
        <taxon>Metazoa</taxon>
        <taxon>Ecdysozoa</taxon>
        <taxon>Nematoda</taxon>
        <taxon>Chromadorea</taxon>
        <taxon>Rhabditida</taxon>
        <taxon>Spirurina</taxon>
        <taxon>Spiruromorpha</taxon>
        <taxon>Spiruroidea</taxon>
        <taxon>Gongylonematidae</taxon>
        <taxon>Gongylonema</taxon>
    </lineage>
</organism>
<accession>A0A183DJU8</accession>
<dbReference type="OrthoDB" id="377733at2759"/>
<dbReference type="AlphaFoldDB" id="A0A183DJU8"/>
<dbReference type="InterPro" id="IPR023299">
    <property type="entry name" value="ATPase_P-typ_cyto_dom_N"/>
</dbReference>
<dbReference type="GO" id="GO:0140326">
    <property type="term" value="F:ATPase-coupled intramembrane lipid transporter activity"/>
    <property type="evidence" value="ECO:0007669"/>
    <property type="project" value="TreeGrafter"/>
</dbReference>
<evidence type="ECO:0000313" key="2">
    <source>
        <dbReference type="Proteomes" id="UP000271098"/>
    </source>
</evidence>
<dbReference type="GO" id="GO:0007030">
    <property type="term" value="P:Golgi organization"/>
    <property type="evidence" value="ECO:0007669"/>
    <property type="project" value="TreeGrafter"/>
</dbReference>
<name>A0A183DJU8_9BILA</name>
<evidence type="ECO:0000313" key="3">
    <source>
        <dbReference type="WBParaSite" id="GPUH_0000899901-mRNA-1"/>
    </source>
</evidence>
<reference evidence="3" key="1">
    <citation type="submission" date="2016-06" db="UniProtKB">
        <authorList>
            <consortium name="WormBaseParasite"/>
        </authorList>
    </citation>
    <scope>IDENTIFICATION</scope>
</reference>
<keyword evidence="2" id="KW-1185">Reference proteome</keyword>
<dbReference type="GO" id="GO:0005886">
    <property type="term" value="C:plasma membrane"/>
    <property type="evidence" value="ECO:0007669"/>
    <property type="project" value="TreeGrafter"/>
</dbReference>
<gene>
    <name evidence="1" type="ORF">GPUH_LOCUS8989</name>
</gene>
<dbReference type="Gene3D" id="3.40.50.1000">
    <property type="entry name" value="HAD superfamily/HAD-like"/>
    <property type="match status" value="1"/>
</dbReference>
<proteinExistence type="predicted"/>
<dbReference type="SUPFAM" id="SSF56784">
    <property type="entry name" value="HAD-like"/>
    <property type="match status" value="1"/>
</dbReference>
<dbReference type="PANTHER" id="PTHR24092:SF190">
    <property type="entry name" value="PHOSPHOLIPID-TRANSPORTING ATPASE"/>
    <property type="match status" value="1"/>
</dbReference>
<evidence type="ECO:0000313" key="1">
    <source>
        <dbReference type="EMBL" id="VDK66902.1"/>
    </source>
</evidence>
<dbReference type="WBParaSite" id="GPUH_0000899901-mRNA-1">
    <property type="protein sequence ID" value="GPUH_0000899901-mRNA-1"/>
    <property type="gene ID" value="GPUH_0000899901"/>
</dbReference>
<dbReference type="SUPFAM" id="SSF81660">
    <property type="entry name" value="Metal cation-transporting ATPase, ATP-binding domain N"/>
    <property type="match status" value="1"/>
</dbReference>
<protein>
    <submittedName>
        <fullName evidence="3">Phospholipid-transporting ATPase IIB</fullName>
    </submittedName>
</protein>
<dbReference type="EMBL" id="UYRT01027934">
    <property type="protein sequence ID" value="VDK66902.1"/>
    <property type="molecule type" value="Genomic_DNA"/>
</dbReference>
<dbReference type="GO" id="GO:0005802">
    <property type="term" value="C:trans-Golgi network"/>
    <property type="evidence" value="ECO:0007669"/>
    <property type="project" value="TreeGrafter"/>
</dbReference>
<dbReference type="GO" id="GO:0000166">
    <property type="term" value="F:nucleotide binding"/>
    <property type="evidence" value="ECO:0007669"/>
    <property type="project" value="InterPro"/>
</dbReference>
<dbReference type="Gene3D" id="3.40.1110.10">
    <property type="entry name" value="Calcium-transporting ATPase, cytoplasmic domain N"/>
    <property type="match status" value="1"/>
</dbReference>
<reference evidence="1 2" key="2">
    <citation type="submission" date="2018-11" db="EMBL/GenBank/DDBJ databases">
        <authorList>
            <consortium name="Pathogen Informatics"/>
        </authorList>
    </citation>
    <scope>NUCLEOTIDE SEQUENCE [LARGE SCALE GENOMIC DNA]</scope>
</reference>
<dbReference type="PANTHER" id="PTHR24092">
    <property type="entry name" value="PROBABLE PHOSPHOLIPID-TRANSPORTING ATPASE"/>
    <property type="match status" value="1"/>
</dbReference>
<dbReference type="InterPro" id="IPR036412">
    <property type="entry name" value="HAD-like_sf"/>
</dbReference>
<dbReference type="Pfam" id="PF13246">
    <property type="entry name" value="Cation_ATPase"/>
    <property type="match status" value="1"/>
</dbReference>
<dbReference type="GO" id="GO:0045332">
    <property type="term" value="P:phospholipid translocation"/>
    <property type="evidence" value="ECO:0007669"/>
    <property type="project" value="TreeGrafter"/>
</dbReference>
<sequence length="121" mass="13897">MFRISSHTPQLLKTATVQHLDKFAADGLRTLCLAYKKIDIDVFEKWHERQKEAAVSLTNRQERLDRVYDELEQDMILLGATAIEDRLQDGVPDTIAELARANIKIWVLTGDKQVLLAEHIK</sequence>